<feature type="domain" description="Peptidase S9 prolyl oligopeptidase catalytic" evidence="4">
    <location>
        <begin position="415"/>
        <end position="628"/>
    </location>
</feature>
<keyword evidence="3" id="KW-0720">Serine protease</keyword>
<dbReference type="PANTHER" id="PTHR42776:SF27">
    <property type="entry name" value="DIPEPTIDYL PEPTIDASE FAMILY MEMBER 6"/>
    <property type="match status" value="1"/>
</dbReference>
<reference evidence="6 7" key="1">
    <citation type="submission" date="2019-08" db="EMBL/GenBank/DDBJ databases">
        <title>Antarcticibacterium arcticum sp. nov., a bacterium isolated from marine sediment of the Canadian Beaufort Sea.</title>
        <authorList>
            <person name="Lee Y.M."/>
            <person name="Baek K."/>
            <person name="Lee D.-H."/>
            <person name="Shin S.C."/>
            <person name="Jin Y.K."/>
            <person name="Park Y."/>
        </authorList>
    </citation>
    <scope>NUCLEOTIDE SEQUENCE [LARGE SCALE GENOMIC DNA]</scope>
    <source>
        <strain evidence="6 7">PAMC 28998</strain>
    </source>
</reference>
<dbReference type="Gene3D" id="2.120.10.30">
    <property type="entry name" value="TolB, C-terminal domain"/>
    <property type="match status" value="2"/>
</dbReference>
<dbReference type="RefSeq" id="WP_146830204.1">
    <property type="nucleotide sequence ID" value="NZ_CP042476.1"/>
</dbReference>
<dbReference type="PANTHER" id="PTHR42776">
    <property type="entry name" value="SERINE PEPTIDASE S9 FAMILY MEMBER"/>
    <property type="match status" value="1"/>
</dbReference>
<evidence type="ECO:0000259" key="4">
    <source>
        <dbReference type="Pfam" id="PF00326"/>
    </source>
</evidence>
<dbReference type="PROSITE" id="PS51257">
    <property type="entry name" value="PROKAR_LIPOPROTEIN"/>
    <property type="match status" value="1"/>
</dbReference>
<dbReference type="Pfam" id="PF02897">
    <property type="entry name" value="Peptidase_S9_N"/>
    <property type="match status" value="1"/>
</dbReference>
<keyword evidence="7" id="KW-1185">Reference proteome</keyword>
<dbReference type="SUPFAM" id="SSF82171">
    <property type="entry name" value="DPP6 N-terminal domain-like"/>
    <property type="match status" value="1"/>
</dbReference>
<keyword evidence="1" id="KW-0645">Protease</keyword>
<dbReference type="InterPro" id="IPR001375">
    <property type="entry name" value="Peptidase_S9_cat"/>
</dbReference>
<dbReference type="OrthoDB" id="108903at2"/>
<evidence type="ECO:0000256" key="1">
    <source>
        <dbReference type="ARBA" id="ARBA00022670"/>
    </source>
</evidence>
<proteinExistence type="predicted"/>
<dbReference type="GO" id="GO:0004252">
    <property type="term" value="F:serine-type endopeptidase activity"/>
    <property type="evidence" value="ECO:0007669"/>
    <property type="project" value="InterPro"/>
</dbReference>
<feature type="domain" description="Peptidase S9A N-terminal" evidence="5">
    <location>
        <begin position="91"/>
        <end position="353"/>
    </location>
</feature>
<dbReference type="InterPro" id="IPR002470">
    <property type="entry name" value="Peptidase_S9A"/>
</dbReference>
<gene>
    <name evidence="6" type="ORF">FK178_01185</name>
</gene>
<accession>A0A5B8YJ49</accession>
<dbReference type="Proteomes" id="UP000321954">
    <property type="component" value="Chromosome"/>
</dbReference>
<dbReference type="Pfam" id="PF07676">
    <property type="entry name" value="PD40"/>
    <property type="match status" value="1"/>
</dbReference>
<organism evidence="6 7">
    <name type="scientific">Antarcticibacterium arcticum</name>
    <dbReference type="NCBI Taxonomy" id="2585771"/>
    <lineage>
        <taxon>Bacteria</taxon>
        <taxon>Pseudomonadati</taxon>
        <taxon>Bacteroidota</taxon>
        <taxon>Flavobacteriia</taxon>
        <taxon>Flavobacteriales</taxon>
        <taxon>Flavobacteriaceae</taxon>
        <taxon>Antarcticibacterium</taxon>
    </lineage>
</organism>
<keyword evidence="2" id="KW-0378">Hydrolase</keyword>
<dbReference type="Pfam" id="PF00326">
    <property type="entry name" value="Peptidase_S9"/>
    <property type="match status" value="1"/>
</dbReference>
<evidence type="ECO:0000313" key="6">
    <source>
        <dbReference type="EMBL" id="QED36416.1"/>
    </source>
</evidence>
<dbReference type="Gene3D" id="3.40.50.1820">
    <property type="entry name" value="alpha/beta hydrolase"/>
    <property type="match status" value="1"/>
</dbReference>
<dbReference type="AlphaFoldDB" id="A0A5B8YJ49"/>
<evidence type="ECO:0000259" key="5">
    <source>
        <dbReference type="Pfam" id="PF02897"/>
    </source>
</evidence>
<dbReference type="EMBL" id="CP042476">
    <property type="protein sequence ID" value="QED36416.1"/>
    <property type="molecule type" value="Genomic_DNA"/>
</dbReference>
<protein>
    <submittedName>
        <fullName evidence="6">S9 family peptidase</fullName>
    </submittedName>
</protein>
<evidence type="ECO:0000256" key="2">
    <source>
        <dbReference type="ARBA" id="ARBA00022801"/>
    </source>
</evidence>
<dbReference type="SUPFAM" id="SSF53474">
    <property type="entry name" value="alpha/beta-Hydrolases"/>
    <property type="match status" value="1"/>
</dbReference>
<name>A0A5B8YJ49_9FLAO</name>
<dbReference type="KEGG" id="anp:FK178_01185"/>
<evidence type="ECO:0000313" key="7">
    <source>
        <dbReference type="Proteomes" id="UP000321954"/>
    </source>
</evidence>
<dbReference type="PRINTS" id="PR00862">
    <property type="entry name" value="PROLIGOPTASE"/>
</dbReference>
<dbReference type="GO" id="GO:0006508">
    <property type="term" value="P:proteolysis"/>
    <property type="evidence" value="ECO:0007669"/>
    <property type="project" value="UniProtKB-KW"/>
</dbReference>
<sequence>MKYQFLLIAVLLSFISCKKDAEKSEEKREIASYTIEQFMDNESVFGGSFSPDNSKLLVTSNRSGIFNMYTVPTGGGDFTPLTTSDSASVFAISYFPEDERILFRMDDNGDEIYKIFVMDGDSISRLTPATNARALFYGWSRDGKSFYYGSNQRDSRYTDVYRMNTMTFTPELIYENNDAYDFGGISPDGNYLALSKALNTNDSNLFIYDFRNKKLVQVNTAQSGNNAQDFSKDNKFLYYTTDAAGEFSALMKYDLEKKTSEEVSKKKWDIVGMGFSENGTYRVMYVNEDAANKVEVLNAKTGKALDLPKFENAFITGISISRDERMAILNVGGSHTPTNLYSYDMESGKHTRLTNVLNKDIDQRDLVSAEVIRYESFDGTVIPAIYYKPLTATAEDKVPALVWVHGGPGGQSMQNFSSFIQYLVNHGYAVLAVNNRGSSGYGKTFFQMDDQNHGEKDLQDCVEGKNWLASQPEIDPDKIGIIGGSYGGFMTMAALAFTPEEFDVGVNIFGVTNWMRTLQSIPPWWESFKEALYLEMGDPNTQDSIRLKKISPLFHTENVTKPLLVLQGSQDPRVLQIESDEIVENVRKNGVPVEYVLFEDEGHGFVKKENQIEAYEKTLKFLDTYLKGKKEEGEVKEIKT</sequence>
<evidence type="ECO:0000256" key="3">
    <source>
        <dbReference type="ARBA" id="ARBA00022825"/>
    </source>
</evidence>
<dbReference type="InterPro" id="IPR023302">
    <property type="entry name" value="Pept_S9A_N"/>
</dbReference>
<dbReference type="InterPro" id="IPR011042">
    <property type="entry name" value="6-blade_b-propeller_TolB-like"/>
</dbReference>
<dbReference type="InterPro" id="IPR029058">
    <property type="entry name" value="AB_hydrolase_fold"/>
</dbReference>
<dbReference type="InterPro" id="IPR011659">
    <property type="entry name" value="WD40"/>
</dbReference>